<dbReference type="Gene3D" id="3.30.70.2850">
    <property type="match status" value="1"/>
</dbReference>
<reference evidence="15 16" key="1">
    <citation type="submission" date="2023-10" db="EMBL/GenBank/DDBJ databases">
        <authorList>
            <person name="Maclean D."/>
            <person name="Macfadyen A."/>
        </authorList>
    </citation>
    <scope>NUCLEOTIDE SEQUENCE [LARGE SCALE GENOMIC DNA]</scope>
</reference>
<dbReference type="Gene3D" id="6.10.250.2940">
    <property type="match status" value="1"/>
</dbReference>
<keyword evidence="9" id="KW-0460">Magnesium</keyword>
<gene>
    <name evidence="15" type="ORF">CVIRNUC_002906</name>
</gene>
<dbReference type="CDD" id="cd01435">
    <property type="entry name" value="RNAP_I_RPA1_N"/>
    <property type="match status" value="1"/>
</dbReference>
<dbReference type="InterPro" id="IPR007080">
    <property type="entry name" value="RNA_pol_Rpb1_1"/>
</dbReference>
<dbReference type="Pfam" id="PF05000">
    <property type="entry name" value="RNA_pol_Rpb1_4"/>
    <property type="match status" value="1"/>
</dbReference>
<sequence>MSAVPSREVTSTQVGGITFGFYSDDEIRELSIKQITSPIVFDNLKNPVAGGLYDPAMGPLEQSGRCTTCQQGYMACPGHFGHIELAVPVYNPLVFPTLYKLLKCTCLNCFKLKMLDAQVEKYRLQLELLREGRLVEAMAVRTGGTKATNKAVKSMEDGEDPMLLEGEGLEPGEQAEVQAWAAALEEDSAALQARQSSHLEASCSEGRSRAEKLTSLTIEALRSTVTAFFHAMPKACANCKAEVPDLKRDGCLKIFQKPLDAKKVLKNRSKGIDLRSALTATSNSEVEVMETEMAEELQREAEARSAALVEGGGSDEAVQEAGPALVLAEADGNDSSAGQRPRFMTVSEVREVMRRMWSQNSAVLRLLFAQGAALSVLGSVDVQKHVEAHAFEQAYRIFFLQVLPVAPNRVRPASMMGDQSFEHPHNIALTRIINASLDLVSRSAELAADKEALPENKQIVRQIDLAASLRTWLALQGHVNSLLDSSTASQADVSGIRQQLEKKEGLFRKNMMGKRVNFAARSVISPDPYLAAGEIGVPPYFAVRLSFPERVTPWNVMELREMVVRGAHEHPGAVAVEDELGRVVLLHKLPRERREALAKLLLSKQGGSAEEASRRRAKLGAPSSHGGGKIVYRHLRDGDLMLTNRQPTLHRPGLMAHRARVLKGERVIRMHYANCATFNADFDGDEINLHLPQDHLGRAEGYGVVHADEQYIVPTDGKPVRGLIQDHVVAGVKLTKHDTFLRRADFMQLMYACCSPARPGLTDAADLRVPLPAIWKPEPLWTGKQVITAVLAHFTRGMPPLTMHAAAKVPGKYWSPGGRVRRKYRRRKRKLELTFPESGEGHMIVHRGELVQGILDKAVFGKFGLVHCVQDLYGNAVAGSFISALSRLLTFFLQMRGFTCGFDDLLLVPAAEEQRRTLLETAETAALNSSARFVGVDVPQLLPSGQESGAPLRQSLVPAEAWAQARSDVQKALAMRYRTSRDAGPKHDAISTGVMHPLASEIVKMCLPDGQAKPFPLNCLGLMTTSGAKGSNVNFSQISALLGQQELEGRRVPRMASGKTLPCFTPFDPGARSGGFVGDRFLTGLRPQEYYFHCMAGREGLVDTTVKTSRSGYLQRCLVKNLEPLRVHYDHTVRDDCDGSLVQFAYGEDGLDVTKKSMMGEFGFLAHNAQRFAQQMDLAGAQRSSELSGLSPLEAAAQKRNRQRQRRLAKGQTDKADSVLPVSADFPLTALGVTSEAFQASLHQYMRTNPDMALDATAALSRKRRQAEAGSQEPGALPQGAQGFARLMDLKFLQGLAAPGEAVGVLAAQSVGEPSTQMTLNTFHMAGRGEANVTLGIPRLRELLMTAAQSIKTPVMTLPLRPHCSRADADVLATRLRRLRLAEVTDEMEVEETYVLDHHGSPGREYCIRMRLTDPATYPPEAGISFEQVVEAFNTQFRLRLVAALKKEFKRLTGGSEGVTSISTAKLGEEDGMTRAIAEGAADGGRAGRKSEKEEEDENEEAEAENQEGKLAWAGGRREEATYEAGDAEDSAIAAAAQRAAQQQDDVPDVSPDEKEEEEEKTEEEERSPGAMVPAEDVNAASGAPAITPGARARDQGGGMQASTSYDEATHVCEARVGVRLSAPKLLMLKLVEQVAADTVVKATPGIDRCYVVEKKKDEPGAQFRVQTDGINFEGAFINDDLVDVTAVTCNDVGAVLRTFGVEAARRTVMAEVGGVFSAYGIGVDSRHLSLISDHMTRQGGYRAMNRLGIEASASPFLKVTFETAATFLMDATLKGSRDDLASPASRIVAGRVVDVGTGCMELIQQLKLEE</sequence>
<dbReference type="Proteomes" id="UP001314263">
    <property type="component" value="Unassembled WGS sequence"/>
</dbReference>
<evidence type="ECO:0000256" key="10">
    <source>
        <dbReference type="ARBA" id="ARBA00023163"/>
    </source>
</evidence>
<dbReference type="GO" id="GO:0003677">
    <property type="term" value="F:DNA binding"/>
    <property type="evidence" value="ECO:0007669"/>
    <property type="project" value="InterPro"/>
</dbReference>
<keyword evidence="16" id="KW-1185">Reference proteome</keyword>
<keyword evidence="5 12" id="KW-0808">Transferase</keyword>
<evidence type="ECO:0000313" key="15">
    <source>
        <dbReference type="EMBL" id="CAK0761918.1"/>
    </source>
</evidence>
<evidence type="ECO:0000256" key="12">
    <source>
        <dbReference type="RuleBase" id="RU004279"/>
    </source>
</evidence>
<dbReference type="Pfam" id="PF04983">
    <property type="entry name" value="RNA_pol_Rpb1_3"/>
    <property type="match status" value="1"/>
</dbReference>
<dbReference type="InterPro" id="IPR015699">
    <property type="entry name" value="DNA-dir_RNA_pol1_lsu_N"/>
</dbReference>
<dbReference type="InterPro" id="IPR042102">
    <property type="entry name" value="RNA_pol_Rpb1_3_sf"/>
</dbReference>
<evidence type="ECO:0000256" key="8">
    <source>
        <dbReference type="ARBA" id="ARBA00022833"/>
    </source>
</evidence>
<dbReference type="Gene3D" id="2.40.40.20">
    <property type="match status" value="1"/>
</dbReference>
<evidence type="ECO:0000313" key="16">
    <source>
        <dbReference type="Proteomes" id="UP001314263"/>
    </source>
</evidence>
<dbReference type="GO" id="GO:0046872">
    <property type="term" value="F:metal ion binding"/>
    <property type="evidence" value="ECO:0007669"/>
    <property type="project" value="UniProtKB-KW"/>
</dbReference>
<organism evidence="15 16">
    <name type="scientific">Coccomyxa viridis</name>
    <dbReference type="NCBI Taxonomy" id="1274662"/>
    <lineage>
        <taxon>Eukaryota</taxon>
        <taxon>Viridiplantae</taxon>
        <taxon>Chlorophyta</taxon>
        <taxon>core chlorophytes</taxon>
        <taxon>Trebouxiophyceae</taxon>
        <taxon>Trebouxiophyceae incertae sedis</taxon>
        <taxon>Coccomyxaceae</taxon>
        <taxon>Coccomyxa</taxon>
    </lineage>
</organism>
<feature type="region of interest" description="Disordered" evidence="13">
    <location>
        <begin position="1479"/>
        <end position="1572"/>
    </location>
</feature>
<keyword evidence="11" id="KW-0539">Nucleus</keyword>
<dbReference type="Gene3D" id="4.10.860.120">
    <property type="entry name" value="RNA polymerase II, clamp domain"/>
    <property type="match status" value="1"/>
</dbReference>
<evidence type="ECO:0000256" key="11">
    <source>
        <dbReference type="ARBA" id="ARBA00023242"/>
    </source>
</evidence>
<dbReference type="GO" id="GO:0003899">
    <property type="term" value="F:DNA-directed RNA polymerase activity"/>
    <property type="evidence" value="ECO:0007669"/>
    <property type="project" value="UniProtKB-EC"/>
</dbReference>
<evidence type="ECO:0000256" key="9">
    <source>
        <dbReference type="ARBA" id="ARBA00022842"/>
    </source>
</evidence>
<dbReference type="InterPro" id="IPR045867">
    <property type="entry name" value="DNA-dir_RpoC_beta_prime"/>
</dbReference>
<comment type="function">
    <text evidence="12">DNA-dependent RNA polymerase catalyzes the transcription of DNA into RNA using the four ribonucleoside triphosphates as substrates.</text>
</comment>
<evidence type="ECO:0000256" key="5">
    <source>
        <dbReference type="ARBA" id="ARBA00022679"/>
    </source>
</evidence>
<dbReference type="Gene3D" id="1.10.357.120">
    <property type="match status" value="1"/>
</dbReference>
<dbReference type="PANTHER" id="PTHR19376:SF11">
    <property type="entry name" value="DNA-DIRECTED RNA POLYMERASE I SUBUNIT RPA1"/>
    <property type="match status" value="1"/>
</dbReference>
<feature type="domain" description="RNA polymerase N-terminal" evidence="14">
    <location>
        <begin position="396"/>
        <end position="735"/>
    </location>
</feature>
<comment type="similarity">
    <text evidence="2">Belongs to the RNA polymerase beta' chain family. RpoC1 subfamily.</text>
</comment>
<dbReference type="SUPFAM" id="SSF64484">
    <property type="entry name" value="beta and beta-prime subunits of DNA dependent RNA-polymerase"/>
    <property type="match status" value="1"/>
</dbReference>
<evidence type="ECO:0000256" key="4">
    <source>
        <dbReference type="ARBA" id="ARBA00022640"/>
    </source>
</evidence>
<dbReference type="FunFam" id="4.10.860.120:FF:000006">
    <property type="entry name" value="DNA-directed RNA polymerase subunit"/>
    <property type="match status" value="1"/>
</dbReference>
<dbReference type="Pfam" id="PF04997">
    <property type="entry name" value="RNA_pol_Rpb1_1"/>
    <property type="match status" value="1"/>
</dbReference>
<dbReference type="InterPro" id="IPR006592">
    <property type="entry name" value="RNA_pol_N"/>
</dbReference>
<comment type="caution">
    <text evidence="15">The sequence shown here is derived from an EMBL/GenBank/DDBJ whole genome shotgun (WGS) entry which is preliminary data.</text>
</comment>
<dbReference type="Gene3D" id="3.30.1490.180">
    <property type="entry name" value="RNA polymerase ii"/>
    <property type="match status" value="1"/>
</dbReference>
<evidence type="ECO:0000256" key="7">
    <source>
        <dbReference type="ARBA" id="ARBA00022723"/>
    </source>
</evidence>
<dbReference type="PANTHER" id="PTHR19376">
    <property type="entry name" value="DNA-DIRECTED RNA POLYMERASE"/>
    <property type="match status" value="1"/>
</dbReference>
<feature type="compositionally biased region" description="Acidic residues" evidence="13">
    <location>
        <begin position="1554"/>
        <end position="1566"/>
    </location>
</feature>
<dbReference type="InterPro" id="IPR007081">
    <property type="entry name" value="RNA_pol_Rpb1_5"/>
</dbReference>
<keyword evidence="3 12" id="KW-0240">DNA-directed RNA polymerase</keyword>
<comment type="catalytic activity">
    <reaction evidence="12">
        <text>RNA(n) + a ribonucleoside 5'-triphosphate = RNA(n+1) + diphosphate</text>
        <dbReference type="Rhea" id="RHEA:21248"/>
        <dbReference type="Rhea" id="RHEA-COMP:14527"/>
        <dbReference type="Rhea" id="RHEA-COMP:17342"/>
        <dbReference type="ChEBI" id="CHEBI:33019"/>
        <dbReference type="ChEBI" id="CHEBI:61557"/>
        <dbReference type="ChEBI" id="CHEBI:140395"/>
        <dbReference type="EC" id="2.7.7.6"/>
    </reaction>
</comment>
<protein>
    <recommendedName>
        <fullName evidence="12">DNA-directed RNA polymerase subunit</fullName>
        <ecNumber evidence="12">2.7.7.6</ecNumber>
    </recommendedName>
</protein>
<evidence type="ECO:0000256" key="1">
    <source>
        <dbReference type="ARBA" id="ARBA00004123"/>
    </source>
</evidence>
<evidence type="ECO:0000256" key="13">
    <source>
        <dbReference type="SAM" id="MobiDB-lite"/>
    </source>
</evidence>
<dbReference type="InterPro" id="IPR007066">
    <property type="entry name" value="RNA_pol_Rpb1_3"/>
</dbReference>
<dbReference type="GO" id="GO:0006351">
    <property type="term" value="P:DNA-templated transcription"/>
    <property type="evidence" value="ECO:0007669"/>
    <property type="project" value="InterPro"/>
</dbReference>
<proteinExistence type="inferred from homology"/>
<keyword evidence="4" id="KW-0934">Plastid</keyword>
<comment type="subcellular location">
    <subcellularLocation>
        <location evidence="1">Nucleus</location>
    </subcellularLocation>
</comment>
<dbReference type="Pfam" id="PF04998">
    <property type="entry name" value="RNA_pol_Rpb1_5"/>
    <property type="match status" value="1"/>
</dbReference>
<dbReference type="InterPro" id="IPR038120">
    <property type="entry name" value="Rpb1_funnel_sf"/>
</dbReference>
<dbReference type="Pfam" id="PF00623">
    <property type="entry name" value="RNA_pol_Rpb1_2"/>
    <property type="match status" value="1"/>
</dbReference>
<accession>A0AAV1HX38</accession>
<dbReference type="InterPro" id="IPR007083">
    <property type="entry name" value="RNA_pol_Rpb1_4"/>
</dbReference>
<dbReference type="SMART" id="SM00663">
    <property type="entry name" value="RPOLA_N"/>
    <property type="match status" value="1"/>
</dbReference>
<name>A0AAV1HX38_9CHLO</name>
<keyword evidence="6 12" id="KW-0548">Nucleotidyltransferase</keyword>
<feature type="compositionally biased region" description="Low complexity" evidence="13">
    <location>
        <begin position="1531"/>
        <end position="1545"/>
    </location>
</feature>
<dbReference type="Gene3D" id="1.10.274.100">
    <property type="entry name" value="RNA polymerase Rpb1, domain 3"/>
    <property type="match status" value="1"/>
</dbReference>
<dbReference type="EC" id="2.7.7.6" evidence="12"/>
<evidence type="ECO:0000256" key="6">
    <source>
        <dbReference type="ARBA" id="ARBA00022695"/>
    </source>
</evidence>
<evidence type="ECO:0000256" key="3">
    <source>
        <dbReference type="ARBA" id="ARBA00022478"/>
    </source>
</evidence>
<evidence type="ECO:0000256" key="2">
    <source>
        <dbReference type="ARBA" id="ARBA00007207"/>
    </source>
</evidence>
<dbReference type="GO" id="GO:0005736">
    <property type="term" value="C:RNA polymerase I complex"/>
    <property type="evidence" value="ECO:0007669"/>
    <property type="project" value="TreeGrafter"/>
</dbReference>
<keyword evidence="10 12" id="KW-0804">Transcription</keyword>
<dbReference type="Gene3D" id="1.10.132.30">
    <property type="match status" value="1"/>
</dbReference>
<dbReference type="InterPro" id="IPR000722">
    <property type="entry name" value="RNA_pol_asu"/>
</dbReference>
<keyword evidence="8" id="KW-0862">Zinc</keyword>
<feature type="compositionally biased region" description="Acidic residues" evidence="13">
    <location>
        <begin position="1494"/>
        <end position="1506"/>
    </location>
</feature>
<evidence type="ECO:0000259" key="14">
    <source>
        <dbReference type="SMART" id="SM00663"/>
    </source>
</evidence>
<dbReference type="EMBL" id="CAUYUE010000004">
    <property type="protein sequence ID" value="CAK0761918.1"/>
    <property type="molecule type" value="Genomic_DNA"/>
</dbReference>
<dbReference type="InterPro" id="IPR044893">
    <property type="entry name" value="RNA_pol_Rpb1_clamp_domain"/>
</dbReference>
<keyword evidence="7" id="KW-0479">Metal-binding</keyword>